<evidence type="ECO:0000259" key="8">
    <source>
        <dbReference type="Pfam" id="PF21026"/>
    </source>
</evidence>
<dbReference type="InterPro" id="IPR029684">
    <property type="entry name" value="Schlafen"/>
</dbReference>
<evidence type="ECO:0000313" key="10">
    <source>
        <dbReference type="Proteomes" id="UP001369086"/>
    </source>
</evidence>
<name>A0ABR0Z0Y1_HUSHU</name>
<protein>
    <submittedName>
        <fullName evidence="9">Schlafen family member 11-like</fullName>
    </submittedName>
</protein>
<dbReference type="InterPro" id="IPR027417">
    <property type="entry name" value="P-loop_NTPase"/>
</dbReference>
<dbReference type="Gene3D" id="3.40.50.300">
    <property type="entry name" value="P-loop containing nucleotide triphosphate hydrolases"/>
    <property type="match status" value="1"/>
</dbReference>
<keyword evidence="3" id="KW-0067">ATP-binding</keyword>
<dbReference type="PANTHER" id="PTHR12155">
    <property type="entry name" value="SCHLAFEN"/>
    <property type="match status" value="1"/>
</dbReference>
<evidence type="ECO:0000256" key="1">
    <source>
        <dbReference type="ARBA" id="ARBA00010114"/>
    </source>
</evidence>
<sequence>MVSKSNFAPVWVETDYPDQVIGVGEVTLGEHCRKKMSDGNKRKAEKTTLVQVACALLNSGGGIIVAMSKNKDYNYTKDGIGQDLELGFGDLVKPSLIQDHFSFLQQGICLLIFVKTWCAGLANNESTKARICSAESHLYKRSGTSAIQIAPTEAAELLQNKKKEKKKNRDRQEEPPAKRPHLSSSNQNIEMPNPVKLFCSKEYVRLGETLGFGEDMHVEFKSFERETSVKKRLSDTLPKYISAFANTDGGFLLIGVNDQTKKVVGCGKDENPNDIQNEVDKAFRKVIHVHSAHCEKQENCKYTLKVINVSGESDAHCGYVLALEIEKFCCVVFSENPDSWKMDGKKIKSLEAREWLEMMTGTDPVIDQLCQGFEKELSMSDAPPQCKPVYGLKGSARLDALQNTLFPVQTAGINGQPETLCTEMFAKYPNLENIMKPEGVRGVLIMSRSWAVDLDQEKNDEVVFDALLISENSPPTLYTVVQEGKPDLWKHARLTAFQLKQKLVNLGGYPGMICVKPKVLECHSGALIPREIRHSDFNLDVCYPDSYGSPDIEALLCSLVIVLLSFRSCLSDQLGCEFLNLLTAEQFDILHSKYYFEDFRKVFVHGLPGSGKTVIAAQLMRKIKITLHCKTEEILYICENQPLRHFMEKQDISNCVTRLNFMRYDFPEVKHIVVDEAQNFRIEDGDWYQKAESITKNCDGVLWIFQDEFQTNHTFKNGLPPITGQDPKVYLTVGVRNGNSIYKLIFNLMKKIKDGCFAKEKGVDMQNHLKKMCDKAKSAHSFEGVIENQTNKSQPEIVDYVITTILKLLMQGICPKDIAILCRTEADQKNYHLCVLRRLMKRREKLNFVSATDVDKNSIVFDSIRRFSGLERNIVFVIDPVSHVNQWEISKHLLLSAASRARTRLYTVSFGLEWIGNQNCLACAISRKWEWVYGA</sequence>
<feature type="compositionally biased region" description="Basic residues" evidence="4">
    <location>
        <begin position="160"/>
        <end position="169"/>
    </location>
</feature>
<evidence type="ECO:0000259" key="7">
    <source>
        <dbReference type="Pfam" id="PF17057"/>
    </source>
</evidence>
<dbReference type="InterPro" id="IPR007421">
    <property type="entry name" value="Schlafen_AlbA_2_dom"/>
</dbReference>
<gene>
    <name evidence="9" type="ORF">HHUSO_G20824</name>
</gene>
<feature type="domain" description="Schlafen AlbA-2" evidence="5">
    <location>
        <begin position="214"/>
        <end position="332"/>
    </location>
</feature>
<feature type="region of interest" description="Disordered" evidence="4">
    <location>
        <begin position="159"/>
        <end position="190"/>
    </location>
</feature>
<evidence type="ECO:0000259" key="5">
    <source>
        <dbReference type="Pfam" id="PF04326"/>
    </source>
</evidence>
<evidence type="ECO:0000256" key="2">
    <source>
        <dbReference type="ARBA" id="ARBA00022741"/>
    </source>
</evidence>
<feature type="domain" description="Schlafen group 3-like DNA/RNA helicase" evidence="6">
    <location>
        <begin position="602"/>
        <end position="710"/>
    </location>
</feature>
<dbReference type="PANTHER" id="PTHR12155:SF30">
    <property type="entry name" value="PROTEIN SLFN14"/>
    <property type="match status" value="1"/>
</dbReference>
<dbReference type="SUPFAM" id="SSF52540">
    <property type="entry name" value="P-loop containing nucleoside triphosphate hydrolases"/>
    <property type="match status" value="1"/>
</dbReference>
<reference evidence="9 10" key="1">
    <citation type="submission" date="2021-05" db="EMBL/GenBank/DDBJ databases">
        <authorList>
            <person name="Zahm M."/>
            <person name="Klopp C."/>
            <person name="Cabau C."/>
            <person name="Kuhl H."/>
            <person name="Suciu R."/>
            <person name="Ciorpac M."/>
            <person name="Holostenco D."/>
            <person name="Gessner J."/>
            <person name="Wuertz S."/>
            <person name="Hohne C."/>
            <person name="Stock M."/>
            <person name="Gislard M."/>
            <person name="Lluch J."/>
            <person name="Milhes M."/>
            <person name="Lampietro C."/>
            <person name="Lopez Roques C."/>
            <person name="Donnadieu C."/>
            <person name="Du K."/>
            <person name="Schartl M."/>
            <person name="Guiguen Y."/>
        </authorList>
    </citation>
    <scope>NUCLEOTIDE SEQUENCE [LARGE SCALE GENOMIC DNA]</scope>
    <source>
        <strain evidence="9">Hh-F2</strain>
        <tissue evidence="9">Blood</tissue>
    </source>
</reference>
<feature type="domain" description="Schlafen GTPase-like" evidence="8">
    <location>
        <begin position="413"/>
        <end position="547"/>
    </location>
</feature>
<keyword evidence="10" id="KW-1185">Reference proteome</keyword>
<dbReference type="InterPro" id="IPR048729">
    <property type="entry name" value="SLFN_GTPase-like"/>
</dbReference>
<dbReference type="Pfam" id="PF09848">
    <property type="entry name" value="SLFN-g3_helicase"/>
    <property type="match status" value="1"/>
</dbReference>
<evidence type="ECO:0000256" key="4">
    <source>
        <dbReference type="SAM" id="MobiDB-lite"/>
    </source>
</evidence>
<dbReference type="EMBL" id="JAHFZB010000019">
    <property type="protein sequence ID" value="KAK6478497.1"/>
    <property type="molecule type" value="Genomic_DNA"/>
</dbReference>
<proteinExistence type="inferred from homology"/>
<feature type="domain" description="Poxin-Schlafen/Schlafen-like N-terminal" evidence="7">
    <location>
        <begin position="95"/>
        <end position="178"/>
    </location>
</feature>
<evidence type="ECO:0000259" key="6">
    <source>
        <dbReference type="Pfam" id="PF09848"/>
    </source>
</evidence>
<comment type="similarity">
    <text evidence="1">Belongs to the Schlafen family. Subgroup III subfamily.</text>
</comment>
<evidence type="ECO:0000313" key="9">
    <source>
        <dbReference type="EMBL" id="KAK6478497.1"/>
    </source>
</evidence>
<dbReference type="InterPro" id="IPR018647">
    <property type="entry name" value="SLFN_3-like_DNA/RNA_helicase"/>
</dbReference>
<dbReference type="Pfam" id="PF17057">
    <property type="entry name" value="B3R"/>
    <property type="match status" value="1"/>
</dbReference>
<dbReference type="Pfam" id="PF04326">
    <property type="entry name" value="SLFN_AlbA_2"/>
    <property type="match status" value="1"/>
</dbReference>
<organism evidence="9 10">
    <name type="scientific">Huso huso</name>
    <name type="common">Beluga</name>
    <name type="synonym">Acipenser huso</name>
    <dbReference type="NCBI Taxonomy" id="61971"/>
    <lineage>
        <taxon>Eukaryota</taxon>
        <taxon>Metazoa</taxon>
        <taxon>Chordata</taxon>
        <taxon>Craniata</taxon>
        <taxon>Vertebrata</taxon>
        <taxon>Euteleostomi</taxon>
        <taxon>Actinopterygii</taxon>
        <taxon>Chondrostei</taxon>
        <taxon>Acipenseriformes</taxon>
        <taxon>Acipenseridae</taxon>
        <taxon>Huso</taxon>
    </lineage>
</organism>
<dbReference type="InterPro" id="IPR038461">
    <property type="entry name" value="Schlafen_AlbA_2_dom_sf"/>
</dbReference>
<dbReference type="InterPro" id="IPR031450">
    <property type="entry name" value="Poxin-SLFN/SLFN_N"/>
</dbReference>
<dbReference type="Gene3D" id="3.30.950.30">
    <property type="entry name" value="Schlafen, AAA domain"/>
    <property type="match status" value="1"/>
</dbReference>
<dbReference type="Proteomes" id="UP001369086">
    <property type="component" value="Unassembled WGS sequence"/>
</dbReference>
<accession>A0ABR0Z0Y1</accession>
<keyword evidence="2" id="KW-0547">Nucleotide-binding</keyword>
<evidence type="ECO:0000256" key="3">
    <source>
        <dbReference type="ARBA" id="ARBA00022840"/>
    </source>
</evidence>
<dbReference type="Pfam" id="PF21026">
    <property type="entry name" value="SLFN_GTPase-like"/>
    <property type="match status" value="1"/>
</dbReference>
<comment type="caution">
    <text evidence="9">The sequence shown here is derived from an EMBL/GenBank/DDBJ whole genome shotgun (WGS) entry which is preliminary data.</text>
</comment>